<name>A0A2V4E1Y7_9GAMM</name>
<protein>
    <submittedName>
        <fullName evidence="1">Uncharacterized protein</fullName>
    </submittedName>
</protein>
<evidence type="ECO:0000313" key="2">
    <source>
        <dbReference type="Proteomes" id="UP000247932"/>
    </source>
</evidence>
<accession>A0A2V4E1Y7</accession>
<proteinExistence type="predicted"/>
<dbReference type="OrthoDB" id="9803333at2"/>
<dbReference type="RefSeq" id="WP_110432993.1">
    <property type="nucleotide sequence ID" value="NZ_QGLR01000009.1"/>
</dbReference>
<keyword evidence="2" id="KW-1185">Reference proteome</keyword>
<dbReference type="AlphaFoldDB" id="A0A2V4E1Y7"/>
<dbReference type="Proteomes" id="UP000247932">
    <property type="component" value="Unassembled WGS sequence"/>
</dbReference>
<evidence type="ECO:0000313" key="1">
    <source>
        <dbReference type="EMBL" id="PXZ07212.1"/>
    </source>
</evidence>
<comment type="caution">
    <text evidence="1">The sequence shown here is derived from an EMBL/GenBank/DDBJ whole genome shotgun (WGS) entry which is preliminary data.</text>
</comment>
<sequence>MNISITAPEIGIGNQIACRLLRQGSTNKFSCSLLKFAVQGVSNYLPEFCAPKSIKVTDIILEKVDRDFRGTITEYQRFFDDQKNLMVKLSVVNKSACYQLNNAQNLMVSLVTHDAFYGVSDHGEK</sequence>
<dbReference type="EMBL" id="QGLR01000009">
    <property type="protein sequence ID" value="PXZ07212.1"/>
    <property type="molecule type" value="Genomic_DNA"/>
</dbReference>
<reference evidence="1 2" key="1">
    <citation type="submission" date="2018-05" db="EMBL/GenBank/DDBJ databases">
        <title>Reference genomes for bee gut microbiota database.</title>
        <authorList>
            <person name="Ellegaard K.M."/>
        </authorList>
    </citation>
    <scope>NUCLEOTIDE SEQUENCE [LARGE SCALE GENOMIC DNA]</scope>
    <source>
        <strain evidence="1 2">ESL0182</strain>
    </source>
</reference>
<organism evidence="1 2">
    <name type="scientific">Gilliamella apicola</name>
    <dbReference type="NCBI Taxonomy" id="1196095"/>
    <lineage>
        <taxon>Bacteria</taxon>
        <taxon>Pseudomonadati</taxon>
        <taxon>Pseudomonadota</taxon>
        <taxon>Gammaproteobacteria</taxon>
        <taxon>Orbales</taxon>
        <taxon>Orbaceae</taxon>
        <taxon>Gilliamella</taxon>
    </lineage>
</organism>
<gene>
    <name evidence="1" type="ORF">DKK70_04990</name>
</gene>